<proteinExistence type="predicted"/>
<dbReference type="InterPro" id="IPR037165">
    <property type="entry name" value="AldOxase/xan_DH_Mopterin-bd_sf"/>
</dbReference>
<accession>A0A212C2Q0</accession>
<name>A0A212C2Q0_CEREH</name>
<dbReference type="PANTHER" id="PTHR45444:SF3">
    <property type="entry name" value="XANTHINE DEHYDROGENASE"/>
    <property type="match status" value="1"/>
</dbReference>
<dbReference type="Gene3D" id="3.30.365.10">
    <property type="entry name" value="Aldehyde oxidase/xanthine dehydrogenase, molybdopterin binding domain"/>
    <property type="match status" value="1"/>
</dbReference>
<organism evidence="2 3">
    <name type="scientific">Cervus elaphus hippelaphus</name>
    <name type="common">European red deer</name>
    <dbReference type="NCBI Taxonomy" id="46360"/>
    <lineage>
        <taxon>Eukaryota</taxon>
        <taxon>Metazoa</taxon>
        <taxon>Chordata</taxon>
        <taxon>Craniata</taxon>
        <taxon>Vertebrata</taxon>
        <taxon>Euteleostomi</taxon>
        <taxon>Mammalia</taxon>
        <taxon>Eutheria</taxon>
        <taxon>Laurasiatheria</taxon>
        <taxon>Artiodactyla</taxon>
        <taxon>Ruminantia</taxon>
        <taxon>Pecora</taxon>
        <taxon>Cervidae</taxon>
        <taxon>Cervinae</taxon>
        <taxon>Cervus</taxon>
    </lineage>
</organism>
<dbReference type="SUPFAM" id="SSF56003">
    <property type="entry name" value="Molybdenum cofactor-binding domain"/>
    <property type="match status" value="1"/>
</dbReference>
<dbReference type="Pfam" id="PF20256">
    <property type="entry name" value="MoCoBD_2"/>
    <property type="match status" value="1"/>
</dbReference>
<dbReference type="OrthoDB" id="8300278at2759"/>
<dbReference type="PANTHER" id="PTHR45444">
    <property type="entry name" value="XANTHINE DEHYDROGENASE"/>
    <property type="match status" value="1"/>
</dbReference>
<comment type="caution">
    <text evidence="2">The sequence shown here is derived from an EMBL/GenBank/DDBJ whole genome shotgun (WGS) entry which is preliminary data.</text>
</comment>
<reference evidence="2 3" key="1">
    <citation type="journal article" date="2018" name="Mol. Genet. Genomics">
        <title>The red deer Cervus elaphus genome CerEla1.0: sequencing, annotating, genes, and chromosomes.</title>
        <authorList>
            <person name="Bana N.A."/>
            <person name="Nyiri A."/>
            <person name="Nagy J."/>
            <person name="Frank K."/>
            <person name="Nagy T."/>
            <person name="Steger V."/>
            <person name="Schiller M."/>
            <person name="Lakatos P."/>
            <person name="Sugar L."/>
            <person name="Horn P."/>
            <person name="Barta E."/>
            <person name="Orosz L."/>
        </authorList>
    </citation>
    <scope>NUCLEOTIDE SEQUENCE [LARGE SCALE GENOMIC DNA]</scope>
    <source>
        <strain evidence="2">Hungarian</strain>
    </source>
</reference>
<evidence type="ECO:0000259" key="1">
    <source>
        <dbReference type="Pfam" id="PF20256"/>
    </source>
</evidence>
<feature type="non-terminal residue" evidence="2">
    <location>
        <position position="141"/>
    </location>
</feature>
<evidence type="ECO:0000313" key="3">
    <source>
        <dbReference type="Proteomes" id="UP000242450"/>
    </source>
</evidence>
<sequence length="141" mass="15523">IEGAFVQGMGFYTIEELKYSPEGVLYSRGPDDYKIPTVTEIPEEFNGLGEAGMFLGSSVLFAIYDAVAAARRERGLTKTFTLSSPATPELIRMTCVDQFTDMATLVTVFSPETVKPSNFRGCKKRCGLAMSKPGSQDWWKA</sequence>
<keyword evidence="3" id="KW-1185">Reference proteome</keyword>
<evidence type="ECO:0000313" key="2">
    <source>
        <dbReference type="EMBL" id="OWK00182.1"/>
    </source>
</evidence>
<dbReference type="GO" id="GO:0016491">
    <property type="term" value="F:oxidoreductase activity"/>
    <property type="evidence" value="ECO:0007669"/>
    <property type="project" value="InterPro"/>
</dbReference>
<dbReference type="InterPro" id="IPR016208">
    <property type="entry name" value="Ald_Oxase/xanthine_DH-like"/>
</dbReference>
<dbReference type="EMBL" id="MKHE01000033">
    <property type="protein sequence ID" value="OWK00182.1"/>
    <property type="molecule type" value="Genomic_DNA"/>
</dbReference>
<feature type="non-terminal residue" evidence="2">
    <location>
        <position position="1"/>
    </location>
</feature>
<dbReference type="AlphaFoldDB" id="A0A212C2Q0"/>
<dbReference type="Proteomes" id="UP000242450">
    <property type="component" value="Chromosome 33"/>
</dbReference>
<protein>
    <recommendedName>
        <fullName evidence="1">Aldehyde oxidase/xanthine dehydrogenase second molybdopterin binding domain-containing protein</fullName>
    </recommendedName>
</protein>
<dbReference type="GO" id="GO:0005506">
    <property type="term" value="F:iron ion binding"/>
    <property type="evidence" value="ECO:0007669"/>
    <property type="project" value="InterPro"/>
</dbReference>
<dbReference type="InterPro" id="IPR046867">
    <property type="entry name" value="AldOxase/xan_DH_MoCoBD2"/>
</dbReference>
<gene>
    <name evidence="2" type="ORF">Celaphus_00016024</name>
</gene>
<feature type="domain" description="Aldehyde oxidase/xanthine dehydrogenase second molybdopterin binding" evidence="1">
    <location>
        <begin position="1"/>
        <end position="42"/>
    </location>
</feature>